<dbReference type="SUPFAM" id="SSF57701">
    <property type="entry name" value="Zn2/Cys6 DNA-binding domain"/>
    <property type="match status" value="1"/>
</dbReference>
<gene>
    <name evidence="5" type="ORF">PCL_10639</name>
</gene>
<dbReference type="GO" id="GO:0008270">
    <property type="term" value="F:zinc ion binding"/>
    <property type="evidence" value="ECO:0007669"/>
    <property type="project" value="InterPro"/>
</dbReference>
<comment type="caution">
    <text evidence="5">The sequence shown here is derived from an EMBL/GenBank/DDBJ whole genome shotgun (WGS) entry which is preliminary data.</text>
</comment>
<evidence type="ECO:0000256" key="3">
    <source>
        <dbReference type="SAM" id="MobiDB-lite"/>
    </source>
</evidence>
<feature type="region of interest" description="Disordered" evidence="3">
    <location>
        <begin position="1"/>
        <end position="21"/>
    </location>
</feature>
<dbReference type="PROSITE" id="PS00463">
    <property type="entry name" value="ZN2_CY6_FUNGAL_1"/>
    <property type="match status" value="1"/>
</dbReference>
<feature type="compositionally biased region" description="Basic and acidic residues" evidence="3">
    <location>
        <begin position="239"/>
        <end position="249"/>
    </location>
</feature>
<accession>A0A2U3EBY0</accession>
<feature type="compositionally biased region" description="Polar residues" evidence="3">
    <location>
        <begin position="263"/>
        <end position="277"/>
    </location>
</feature>
<dbReference type="GO" id="GO:0000981">
    <property type="term" value="F:DNA-binding transcription factor activity, RNA polymerase II-specific"/>
    <property type="evidence" value="ECO:0007669"/>
    <property type="project" value="InterPro"/>
</dbReference>
<feature type="compositionally biased region" description="Polar residues" evidence="3">
    <location>
        <begin position="786"/>
        <end position="796"/>
    </location>
</feature>
<dbReference type="CDD" id="cd00067">
    <property type="entry name" value="GAL4"/>
    <property type="match status" value="1"/>
</dbReference>
<evidence type="ECO:0000313" key="6">
    <source>
        <dbReference type="Proteomes" id="UP000245956"/>
    </source>
</evidence>
<dbReference type="PROSITE" id="PS50048">
    <property type="entry name" value="ZN2_CY6_FUNGAL_2"/>
    <property type="match status" value="1"/>
</dbReference>
<dbReference type="EMBL" id="LCWV01000006">
    <property type="protein sequence ID" value="PWI72016.1"/>
    <property type="molecule type" value="Genomic_DNA"/>
</dbReference>
<sequence length="861" mass="94458">MHSVPDSASQRASGSKQTSCQNTIRLPSAAAVHDPGSEITAAAAICGVWGKLEPAVAAGVCSGCWCGVQLRRRPRLSKRPSAFSLTLTRNTRQCERQAQSDPRCRAPMIASVAPSSSSAGSSVLLRPLPSPARCQMSPGAAGPDLHAVTSSRITKRSSNACARCRRQKIKCSGAHPCAACSRRKLSCHFDDQDQKILVTRGYLTSLQERIASLEQNGGRVHADAEGPAPFAPSQEADAAVEHDVPRPDPADGLGQEMQVPSVGDTSQQGSLESDVSSLVNPFSSGPSAFMTSESGRIFYLGTSSNWSFTRRLLSVTYEHVHKRPIPPTALLFDGETYDLGWQSDRAATSAAALPTIDYATHLVNTVRFHCGQVFHLFDEDVFMGHLRDHYADSMQRCPARDLWLVHFQLILAFGKAFATKPRHGSRPPGVGFFVNALHSLPNMTVLWRDPVQAIEILCCVALYLHCIDYRSSAYNYVSLVSLGRSGYVADTLEIGQAVRMAMSQGLHTDVPTEQLGEAIVQRYRKVWWTVYVLDREMTSLMGLPQSVRDEDVHTQLPTFQGDPFRTAAFIMRTKLSHFIASIDRAVYRPDGRLDNNFLMRTKDALAGLAGLTDELHQRFPLLLDNDESGISRLSAHLHLLYHQCIVLATRPLLFCFFQIRLESVGACLDLLNTSSTVRSVLQMCLDSSQHVVSILECLQHQGLLETFLSFDLEALFISTTNILVAPTLYPDSAASWAQWRHKAHLVYDELSRSGNLIAQAEQSELERLGGMLDNIDSGSARDTRNPPVNYTESSSLAHSEPPPSELHPPLAMPPTPLPGVGVFDENFFGTELSAAQIMDMVNSIDSGHTQWMSQAMVEHGI</sequence>
<evidence type="ECO:0000256" key="1">
    <source>
        <dbReference type="ARBA" id="ARBA00022723"/>
    </source>
</evidence>
<dbReference type="GO" id="GO:0006351">
    <property type="term" value="P:DNA-templated transcription"/>
    <property type="evidence" value="ECO:0007669"/>
    <property type="project" value="InterPro"/>
</dbReference>
<dbReference type="CDD" id="cd12148">
    <property type="entry name" value="fungal_TF_MHR"/>
    <property type="match status" value="1"/>
</dbReference>
<organism evidence="5 6">
    <name type="scientific">Purpureocillium lilacinum</name>
    <name type="common">Paecilomyces lilacinus</name>
    <dbReference type="NCBI Taxonomy" id="33203"/>
    <lineage>
        <taxon>Eukaryota</taxon>
        <taxon>Fungi</taxon>
        <taxon>Dikarya</taxon>
        <taxon>Ascomycota</taxon>
        <taxon>Pezizomycotina</taxon>
        <taxon>Sordariomycetes</taxon>
        <taxon>Hypocreomycetidae</taxon>
        <taxon>Hypocreales</taxon>
        <taxon>Ophiocordycipitaceae</taxon>
        <taxon>Purpureocillium</taxon>
    </lineage>
</organism>
<dbReference type="Gene3D" id="4.10.240.10">
    <property type="entry name" value="Zn(2)-C6 fungal-type DNA-binding domain"/>
    <property type="match status" value="1"/>
</dbReference>
<dbReference type="SMART" id="SM00066">
    <property type="entry name" value="GAL4"/>
    <property type="match status" value="1"/>
</dbReference>
<evidence type="ECO:0000256" key="2">
    <source>
        <dbReference type="ARBA" id="ARBA00023242"/>
    </source>
</evidence>
<dbReference type="Proteomes" id="UP000245956">
    <property type="component" value="Unassembled WGS sequence"/>
</dbReference>
<keyword evidence="2" id="KW-0539">Nucleus</keyword>
<keyword evidence="1" id="KW-0479">Metal-binding</keyword>
<name>A0A2U3EBY0_PURLI</name>
<dbReference type="InterPro" id="IPR036864">
    <property type="entry name" value="Zn2-C6_fun-type_DNA-bd_sf"/>
</dbReference>
<dbReference type="PANTHER" id="PTHR46910">
    <property type="entry name" value="TRANSCRIPTION FACTOR PDR1"/>
    <property type="match status" value="1"/>
</dbReference>
<dbReference type="PANTHER" id="PTHR46910:SF32">
    <property type="entry name" value="TRANSCRIPTION FACTOR DOMAIN-CONTAINING PROTEIN-RELATED"/>
    <property type="match status" value="1"/>
</dbReference>
<dbReference type="InterPro" id="IPR001138">
    <property type="entry name" value="Zn2Cys6_DnaBD"/>
</dbReference>
<feature type="compositionally biased region" description="Pro residues" evidence="3">
    <location>
        <begin position="800"/>
        <end position="813"/>
    </location>
</feature>
<feature type="region of interest" description="Disordered" evidence="3">
    <location>
        <begin position="218"/>
        <end position="277"/>
    </location>
</feature>
<dbReference type="GO" id="GO:0003677">
    <property type="term" value="F:DNA binding"/>
    <property type="evidence" value="ECO:0007669"/>
    <property type="project" value="InterPro"/>
</dbReference>
<reference evidence="5 6" key="1">
    <citation type="journal article" date="2016" name="Front. Microbiol.">
        <title>Genome and transcriptome sequences reveal the specific parasitism of the nematophagous Purpureocillium lilacinum 36-1.</title>
        <authorList>
            <person name="Xie J."/>
            <person name="Li S."/>
            <person name="Mo C."/>
            <person name="Xiao X."/>
            <person name="Peng D."/>
            <person name="Wang G."/>
            <person name="Xiao Y."/>
        </authorList>
    </citation>
    <scope>NUCLEOTIDE SEQUENCE [LARGE SCALE GENOMIC DNA]</scope>
    <source>
        <strain evidence="5 6">36-1</strain>
    </source>
</reference>
<dbReference type="InterPro" id="IPR050987">
    <property type="entry name" value="AtrR-like"/>
</dbReference>
<proteinExistence type="predicted"/>
<feature type="region of interest" description="Disordered" evidence="3">
    <location>
        <begin position="772"/>
        <end position="813"/>
    </location>
</feature>
<dbReference type="InterPro" id="IPR007219">
    <property type="entry name" value="XnlR_reg_dom"/>
</dbReference>
<protein>
    <recommendedName>
        <fullName evidence="4">Zn(2)-C6 fungal-type domain-containing protein</fullName>
    </recommendedName>
</protein>
<dbReference type="SMART" id="SM00906">
    <property type="entry name" value="Fungal_trans"/>
    <property type="match status" value="1"/>
</dbReference>
<dbReference type="Pfam" id="PF00172">
    <property type="entry name" value="Zn_clus"/>
    <property type="match status" value="1"/>
</dbReference>
<evidence type="ECO:0000259" key="4">
    <source>
        <dbReference type="PROSITE" id="PS50048"/>
    </source>
</evidence>
<dbReference type="Pfam" id="PF04082">
    <property type="entry name" value="Fungal_trans"/>
    <property type="match status" value="1"/>
</dbReference>
<evidence type="ECO:0000313" key="5">
    <source>
        <dbReference type="EMBL" id="PWI72016.1"/>
    </source>
</evidence>
<feature type="domain" description="Zn(2)-C6 fungal-type" evidence="4">
    <location>
        <begin position="160"/>
        <end position="189"/>
    </location>
</feature>
<dbReference type="AlphaFoldDB" id="A0A2U3EBY0"/>